<sequence length="411" mass="45786">MATEAPPPSYDSIVSKVRSRLQSDPTPEKVFSIVSNFSQVEANAVANADIDVAEHMSAIDQDKFNEGVNEYLRTEAARLRLEYNADEATNACRLIETMFNNLAVRLGQIDGMNLGKTKFMPRFKELQQSFRTILHHSTGTALEMAAYGRRFDERILKICLNKQVPEATKKAKLDEFIQEGQKFADQAQGITDAFKSLATDFGAFTGSFATWADGEEKKNDPEMEQLNKDIRQLQEEIDEYKAKMVKWGVIGTIGTVGITVGLCFVIGPFALLAGLIGAGVTIGLMVHWSNQITNLQEQKQGKEKRLKDLISERDSIIATRHQLVELGQNSFKTFSGQVEVLNQVWTWAMNDASKVKLKLDEIKKDVRDLDDALLREYIMPVVGGSAGLYSLMATYLERYADGVTKAGVPNP</sequence>
<accession>A0AA38VE72</accession>
<evidence type="ECO:0000256" key="1">
    <source>
        <dbReference type="SAM" id="Coils"/>
    </source>
</evidence>
<keyword evidence="2" id="KW-0472">Membrane</keyword>
<keyword evidence="2" id="KW-1133">Transmembrane helix</keyword>
<dbReference type="SUPFAM" id="SSF58100">
    <property type="entry name" value="Bacterial hemolysins"/>
    <property type="match status" value="1"/>
</dbReference>
<evidence type="ECO:0000256" key="2">
    <source>
        <dbReference type="SAM" id="Phobius"/>
    </source>
</evidence>
<proteinExistence type="predicted"/>
<protein>
    <submittedName>
        <fullName evidence="3">Uncharacterized protein</fullName>
    </submittedName>
</protein>
<name>A0AA38VE72_9PEZI</name>
<dbReference type="Gene3D" id="1.20.1170.10">
    <property type="match status" value="1"/>
</dbReference>
<dbReference type="EMBL" id="JANBVN010000108">
    <property type="protein sequence ID" value="KAJ9143670.1"/>
    <property type="molecule type" value="Genomic_DNA"/>
</dbReference>
<gene>
    <name evidence="3" type="ORF">NKR19_g6742</name>
</gene>
<organism evidence="3 4">
    <name type="scientific">Coniochaeta hoffmannii</name>
    <dbReference type="NCBI Taxonomy" id="91930"/>
    <lineage>
        <taxon>Eukaryota</taxon>
        <taxon>Fungi</taxon>
        <taxon>Dikarya</taxon>
        <taxon>Ascomycota</taxon>
        <taxon>Pezizomycotina</taxon>
        <taxon>Sordariomycetes</taxon>
        <taxon>Sordariomycetidae</taxon>
        <taxon>Coniochaetales</taxon>
        <taxon>Coniochaetaceae</taxon>
        <taxon>Coniochaeta</taxon>
    </lineage>
</organism>
<evidence type="ECO:0000313" key="3">
    <source>
        <dbReference type="EMBL" id="KAJ9143670.1"/>
    </source>
</evidence>
<keyword evidence="2" id="KW-0812">Transmembrane</keyword>
<dbReference type="AlphaFoldDB" id="A0AA38VE72"/>
<feature type="transmembrane region" description="Helical" evidence="2">
    <location>
        <begin position="247"/>
        <end position="267"/>
    </location>
</feature>
<reference evidence="3" key="1">
    <citation type="submission" date="2022-07" db="EMBL/GenBank/DDBJ databases">
        <title>Fungi with potential for degradation of polypropylene.</title>
        <authorList>
            <person name="Gostincar C."/>
        </authorList>
    </citation>
    <scope>NUCLEOTIDE SEQUENCE</scope>
    <source>
        <strain evidence="3">EXF-13287</strain>
    </source>
</reference>
<evidence type="ECO:0000313" key="4">
    <source>
        <dbReference type="Proteomes" id="UP001174691"/>
    </source>
</evidence>
<keyword evidence="1" id="KW-0175">Coiled coil</keyword>
<dbReference type="Proteomes" id="UP001174691">
    <property type="component" value="Unassembled WGS sequence"/>
</dbReference>
<keyword evidence="4" id="KW-1185">Reference proteome</keyword>
<feature type="coiled-coil region" evidence="1">
    <location>
        <begin position="285"/>
        <end position="312"/>
    </location>
</feature>
<comment type="caution">
    <text evidence="3">The sequence shown here is derived from an EMBL/GenBank/DDBJ whole genome shotgun (WGS) entry which is preliminary data.</text>
</comment>